<evidence type="ECO:0000259" key="6">
    <source>
        <dbReference type="Pfam" id="PF05199"/>
    </source>
</evidence>
<evidence type="ECO:0000256" key="2">
    <source>
        <dbReference type="ARBA" id="ARBA00022630"/>
    </source>
</evidence>
<dbReference type="Proteomes" id="UP000183994">
    <property type="component" value="Unassembled WGS sequence"/>
</dbReference>
<name>A0A1M6IGX0_9BACT</name>
<dbReference type="InterPro" id="IPR000172">
    <property type="entry name" value="GMC_OxRdtase_N"/>
</dbReference>
<organism evidence="7 8">
    <name type="scientific">Desulfatibacillum alkenivorans DSM 16219</name>
    <dbReference type="NCBI Taxonomy" id="1121393"/>
    <lineage>
        <taxon>Bacteria</taxon>
        <taxon>Pseudomonadati</taxon>
        <taxon>Thermodesulfobacteriota</taxon>
        <taxon>Desulfobacteria</taxon>
        <taxon>Desulfobacterales</taxon>
        <taxon>Desulfatibacillaceae</taxon>
        <taxon>Desulfatibacillum</taxon>
    </lineage>
</organism>
<dbReference type="RefSeq" id="WP_073474512.1">
    <property type="nucleotide sequence ID" value="NZ_FQZU01000006.1"/>
</dbReference>
<accession>A0A1M6IGX0</accession>
<keyword evidence="4" id="KW-0560">Oxidoreductase</keyword>
<feature type="domain" description="Glucose-methanol-choline oxidoreductase N-terminal" evidence="5">
    <location>
        <begin position="69"/>
        <end position="247"/>
    </location>
</feature>
<comment type="similarity">
    <text evidence="1">Belongs to the GMC oxidoreductase family.</text>
</comment>
<dbReference type="AlphaFoldDB" id="A0A1M6IGX0"/>
<dbReference type="OrthoDB" id="9800167at2"/>
<keyword evidence="2" id="KW-0285">Flavoprotein</keyword>
<proteinExistence type="inferred from homology"/>
<dbReference type="InterPro" id="IPR007867">
    <property type="entry name" value="GMC_OxRtase_C"/>
</dbReference>
<evidence type="ECO:0000256" key="4">
    <source>
        <dbReference type="ARBA" id="ARBA00023002"/>
    </source>
</evidence>
<gene>
    <name evidence="7" type="ORF">SAMN02745216_01479</name>
</gene>
<dbReference type="GO" id="GO:0016614">
    <property type="term" value="F:oxidoreductase activity, acting on CH-OH group of donors"/>
    <property type="evidence" value="ECO:0007669"/>
    <property type="project" value="InterPro"/>
</dbReference>
<evidence type="ECO:0000313" key="7">
    <source>
        <dbReference type="EMBL" id="SHJ33741.1"/>
    </source>
</evidence>
<dbReference type="STRING" id="1121393.SAMN02745216_01479"/>
<sequence length="441" mass="47794">MKNANKQEFDAIIIGSGPGGGTLARELSLAGQKPLILEWGGNEPLKGTLPQAVDILGTPGKGMLFTTEGLAMARGITTGGGSVVYCGTAFEPDHDMFRRYGVDLSQITADVRQELPIRKIDDAYMAPQSLLIRESARDLGYSWNNLDKYLVQENCEKNCYKCYYGCPNRAKWSSRWYVEEAVRNGARLLNRAKAERILMDGNKAVGVAFKKNGKVYKAYAPKIIVSAGGIGTPLLLRTAGIKEAGYNFFFDPLFVAIGVVPGMEGRGEMPMAAGVHIKDEGYMMTDMTLHQMMHMAFSAQVLKLGGAINHRNTLGIMIKARDSLGGEITKRGLVNKRLARSDKASLNKGFERAKGILKNAGATAVYKTWYIAAHPGGTAKLGEVVDSNLRTQYDNLYVCDCSVIPEAWGLPPTLALIGLAKRLGAHLAGAEGVQPEEKEAA</sequence>
<keyword evidence="8" id="KW-1185">Reference proteome</keyword>
<dbReference type="Pfam" id="PF00732">
    <property type="entry name" value="GMC_oxred_N"/>
    <property type="match status" value="1"/>
</dbReference>
<dbReference type="Gene3D" id="3.50.50.60">
    <property type="entry name" value="FAD/NAD(P)-binding domain"/>
    <property type="match status" value="2"/>
</dbReference>
<protein>
    <submittedName>
        <fullName evidence="7">GMC oxidoreductase</fullName>
    </submittedName>
</protein>
<dbReference type="Pfam" id="PF05199">
    <property type="entry name" value="GMC_oxred_C"/>
    <property type="match status" value="1"/>
</dbReference>
<evidence type="ECO:0000256" key="3">
    <source>
        <dbReference type="ARBA" id="ARBA00022827"/>
    </source>
</evidence>
<dbReference type="PANTHER" id="PTHR46056">
    <property type="entry name" value="LONG-CHAIN-ALCOHOL OXIDASE"/>
    <property type="match status" value="1"/>
</dbReference>
<evidence type="ECO:0000259" key="5">
    <source>
        <dbReference type="Pfam" id="PF00732"/>
    </source>
</evidence>
<dbReference type="GO" id="GO:0050660">
    <property type="term" value="F:flavin adenine dinucleotide binding"/>
    <property type="evidence" value="ECO:0007669"/>
    <property type="project" value="InterPro"/>
</dbReference>
<keyword evidence="3" id="KW-0274">FAD</keyword>
<dbReference type="PANTHER" id="PTHR46056:SF12">
    <property type="entry name" value="LONG-CHAIN-ALCOHOL OXIDASE"/>
    <property type="match status" value="1"/>
</dbReference>
<evidence type="ECO:0000313" key="8">
    <source>
        <dbReference type="Proteomes" id="UP000183994"/>
    </source>
</evidence>
<dbReference type="EMBL" id="FQZU01000006">
    <property type="protein sequence ID" value="SHJ33741.1"/>
    <property type="molecule type" value="Genomic_DNA"/>
</dbReference>
<evidence type="ECO:0000256" key="1">
    <source>
        <dbReference type="ARBA" id="ARBA00010790"/>
    </source>
</evidence>
<reference evidence="8" key="1">
    <citation type="submission" date="2016-11" db="EMBL/GenBank/DDBJ databases">
        <authorList>
            <person name="Varghese N."/>
            <person name="Submissions S."/>
        </authorList>
    </citation>
    <scope>NUCLEOTIDE SEQUENCE [LARGE SCALE GENOMIC DNA]</scope>
    <source>
        <strain evidence="8">DSM 16219</strain>
    </source>
</reference>
<dbReference type="SUPFAM" id="SSF51905">
    <property type="entry name" value="FAD/NAD(P)-binding domain"/>
    <property type="match status" value="1"/>
</dbReference>
<dbReference type="InterPro" id="IPR036188">
    <property type="entry name" value="FAD/NAD-bd_sf"/>
</dbReference>
<feature type="domain" description="Glucose-methanol-choline oxidoreductase C-terminal" evidence="6">
    <location>
        <begin position="363"/>
        <end position="420"/>
    </location>
</feature>
<dbReference type="PRINTS" id="PR00411">
    <property type="entry name" value="PNDRDTASEI"/>
</dbReference>